<dbReference type="RefSeq" id="XP_028878632.1">
    <property type="nucleotide sequence ID" value="XM_029030033.1"/>
</dbReference>
<dbReference type="GeneID" id="39989813"/>
<dbReference type="SUPFAM" id="SSF56112">
    <property type="entry name" value="Protein kinase-like (PK-like)"/>
    <property type="match status" value="1"/>
</dbReference>
<dbReference type="AlphaFoldDB" id="A0A1X0NIS1"/>
<proteinExistence type="predicted"/>
<organism evidence="2 3">
    <name type="scientific">Trypanosoma theileri</name>
    <dbReference type="NCBI Taxonomy" id="67003"/>
    <lineage>
        <taxon>Eukaryota</taxon>
        <taxon>Discoba</taxon>
        <taxon>Euglenozoa</taxon>
        <taxon>Kinetoplastea</taxon>
        <taxon>Metakinetoplastina</taxon>
        <taxon>Trypanosomatida</taxon>
        <taxon>Trypanosomatidae</taxon>
        <taxon>Trypanosoma</taxon>
    </lineage>
</organism>
<dbReference type="OrthoDB" id="250650at2759"/>
<dbReference type="Proteomes" id="UP000192257">
    <property type="component" value="Unassembled WGS sequence"/>
</dbReference>
<evidence type="ECO:0000259" key="1">
    <source>
        <dbReference type="PROSITE" id="PS50011"/>
    </source>
</evidence>
<dbReference type="GO" id="GO:0005524">
    <property type="term" value="F:ATP binding"/>
    <property type="evidence" value="ECO:0007669"/>
    <property type="project" value="InterPro"/>
</dbReference>
<name>A0A1X0NIS1_9TRYP</name>
<reference evidence="2 3" key="1">
    <citation type="submission" date="2017-03" db="EMBL/GenBank/DDBJ databases">
        <title>An alternative strategy for trypanosome survival in the mammalian bloodstream revealed through genome and transcriptome analysis of the ubiquitous bovine parasite Trypanosoma (Megatrypanum) theileri.</title>
        <authorList>
            <person name="Kelly S."/>
            <person name="Ivens A."/>
            <person name="Mott A."/>
            <person name="O'Neill E."/>
            <person name="Emms D."/>
            <person name="Macleod O."/>
            <person name="Voorheis P."/>
            <person name="Matthews J."/>
            <person name="Matthews K."/>
            <person name="Carrington M."/>
        </authorList>
    </citation>
    <scope>NUCLEOTIDE SEQUENCE [LARGE SCALE GENOMIC DNA]</scope>
    <source>
        <strain evidence="2">Edinburgh</strain>
    </source>
</reference>
<keyword evidence="3" id="KW-1185">Reference proteome</keyword>
<comment type="caution">
    <text evidence="2">The sequence shown here is derived from an EMBL/GenBank/DDBJ whole genome shotgun (WGS) entry which is preliminary data.</text>
</comment>
<feature type="domain" description="Protein kinase" evidence="1">
    <location>
        <begin position="365"/>
        <end position="677"/>
    </location>
</feature>
<evidence type="ECO:0000313" key="2">
    <source>
        <dbReference type="EMBL" id="ORC84566.1"/>
    </source>
</evidence>
<dbReference type="VEuPathDB" id="TriTrypDB:TM35_000431340"/>
<protein>
    <recommendedName>
        <fullName evidence="1">Protein kinase domain-containing protein</fullName>
    </recommendedName>
</protein>
<accession>A0A1X0NIS1</accession>
<dbReference type="PROSITE" id="PS50011">
    <property type="entry name" value="PROTEIN_KINASE_DOM"/>
    <property type="match status" value="1"/>
</dbReference>
<dbReference type="GO" id="GO:0004672">
    <property type="term" value="F:protein kinase activity"/>
    <property type="evidence" value="ECO:0007669"/>
    <property type="project" value="InterPro"/>
</dbReference>
<dbReference type="InterPro" id="IPR000719">
    <property type="entry name" value="Prot_kinase_dom"/>
</dbReference>
<evidence type="ECO:0000313" key="3">
    <source>
        <dbReference type="Proteomes" id="UP000192257"/>
    </source>
</evidence>
<dbReference type="EMBL" id="NBCO01000043">
    <property type="protein sequence ID" value="ORC84566.1"/>
    <property type="molecule type" value="Genomic_DNA"/>
</dbReference>
<sequence length="699" mass="80515">MRRRRIVRRSQTIRILVFLLLVLLFFLWRLPRVTSPLLSSSSKGQFNWNGEAKLVVDTLPRVVVRTGEEFVKLALGLVVSDLEQEGNVLFRSVKDTVNPFIMRCALISAESIENCASTLRSVYSGFIQRDEERKVKLLLPTEVVCQRMRKDSDIEVSPNQTAYFLLGSNMSIIEKLPKQIKKMGKYVNVNGKKIPSLDDIRETSIMADRKMCENILNKSLNVSHAFSVEFSDIQIVSTNYIMRDTYSFLTKVLTTVISGAKITYLLFSDMIKAPHNKEMMTTIIQHLTEKECTYIPLIGSVDYEWEDGVLATSPFVIRIQCPDTLLMTTSSTQISFSYWYDDVNPLASIRTTPLPLLCEHFSDPFILTRILKFGTKTAIMRGIWREEDVVVKVMHPHQYLSFEGFNAFMREDKRRSPLIHYPILSCYSNTYSAIFQIQLFLQGFKSLESTLQSRKHAPLMTLRQRTEIAIQILCIFQFLHTQHPNGFFVYDDYHPGQFLIKEENKGYFSVRLIDIDTLQLGKAQSIVNASYPYSNYTTHCRCFYCRGRSNCMFFNTYEGYESCGQLRNSNAWNLEIPRLVNRGKLCDGSSDMWFEAQMLYFLLDGAVAWRYLKRDELIERIELKQVPSLRVKGMTGEYSEDVKLLLSRMFVSRPTESVVLEDLQQLCVKLKCEQTALECPALVSSTTGSYSSPFNSLLD</sequence>
<gene>
    <name evidence="2" type="ORF">TM35_000431340</name>
</gene>
<dbReference type="Gene3D" id="1.10.510.10">
    <property type="entry name" value="Transferase(Phosphotransferase) domain 1"/>
    <property type="match status" value="1"/>
</dbReference>
<dbReference type="InterPro" id="IPR011009">
    <property type="entry name" value="Kinase-like_dom_sf"/>
</dbReference>